<dbReference type="VEuPathDB" id="FungiDB:BD410DRAFT_805954"/>
<proteinExistence type="predicted"/>
<name>A0A4Y7PVV9_9AGAM</name>
<dbReference type="EMBL" id="ML170199">
    <property type="protein sequence ID" value="TDL19176.1"/>
    <property type="molecule type" value="Genomic_DNA"/>
</dbReference>
<evidence type="ECO:0000313" key="1">
    <source>
        <dbReference type="EMBL" id="TDL19176.1"/>
    </source>
</evidence>
<accession>A0A4Y7PVV9</accession>
<protein>
    <submittedName>
        <fullName evidence="1">Uncharacterized protein</fullName>
    </submittedName>
</protein>
<keyword evidence="2" id="KW-1185">Reference proteome</keyword>
<evidence type="ECO:0000313" key="2">
    <source>
        <dbReference type="Proteomes" id="UP000294933"/>
    </source>
</evidence>
<gene>
    <name evidence="1" type="ORF">BD410DRAFT_805954</name>
</gene>
<dbReference type="Proteomes" id="UP000294933">
    <property type="component" value="Unassembled WGS sequence"/>
</dbReference>
<sequence>MRQLQEVRSSGRAVAVRSSIRNLKIGWLMRLSVTVASRRSVMEDGLDLGWLGMSGCGAVEHWEPGDRLGGAIGSHGRVAGPVTGWTGSSKLGMSGCGAVAHWGPRDRLGDAVKRHGSFMADSGRLGMSRVRSSIWNLEIGWFGAVGGHGRLSRLWDERRSWVAGTGCREWEDQGAEGRNGGSAGVRGGGGGRCGWHWRGEETWLNQDILSSGLGNGLSRYDWETRAFRGAGEGVHGRRRWDSRVVVLEGVAVQGSREGGLAWHIVQLVFFTRLYPSILEWRLPFIGVHRLVAGSGMADLNTKYALEEDYEIGEVSTYGELAIHSNTGSTCVMTRMPVQFRPWQYANIDKRNDCSGNELGI</sequence>
<reference evidence="1 2" key="1">
    <citation type="submission" date="2018-06" db="EMBL/GenBank/DDBJ databases">
        <title>A transcriptomic atlas of mushroom development highlights an independent origin of complex multicellularity.</title>
        <authorList>
            <consortium name="DOE Joint Genome Institute"/>
            <person name="Krizsan K."/>
            <person name="Almasi E."/>
            <person name="Merenyi Z."/>
            <person name="Sahu N."/>
            <person name="Viragh M."/>
            <person name="Koszo T."/>
            <person name="Mondo S."/>
            <person name="Kiss B."/>
            <person name="Balint B."/>
            <person name="Kues U."/>
            <person name="Barry K."/>
            <person name="Hegedus J.C."/>
            <person name="Henrissat B."/>
            <person name="Johnson J."/>
            <person name="Lipzen A."/>
            <person name="Ohm R."/>
            <person name="Nagy I."/>
            <person name="Pangilinan J."/>
            <person name="Yan J."/>
            <person name="Xiong Y."/>
            <person name="Grigoriev I.V."/>
            <person name="Hibbett D.S."/>
            <person name="Nagy L.G."/>
        </authorList>
    </citation>
    <scope>NUCLEOTIDE SEQUENCE [LARGE SCALE GENOMIC DNA]</scope>
    <source>
        <strain evidence="1 2">SZMC22713</strain>
    </source>
</reference>
<organism evidence="1 2">
    <name type="scientific">Rickenella mellea</name>
    <dbReference type="NCBI Taxonomy" id="50990"/>
    <lineage>
        <taxon>Eukaryota</taxon>
        <taxon>Fungi</taxon>
        <taxon>Dikarya</taxon>
        <taxon>Basidiomycota</taxon>
        <taxon>Agaricomycotina</taxon>
        <taxon>Agaricomycetes</taxon>
        <taxon>Hymenochaetales</taxon>
        <taxon>Rickenellaceae</taxon>
        <taxon>Rickenella</taxon>
    </lineage>
</organism>
<dbReference type="AlphaFoldDB" id="A0A4Y7PVV9"/>